<feature type="transmembrane region" description="Helical" evidence="6">
    <location>
        <begin position="54"/>
        <end position="75"/>
    </location>
</feature>
<keyword evidence="8" id="KW-1185">Reference proteome</keyword>
<protein>
    <submittedName>
        <fullName evidence="7">Membrane protein involved in the export of O-antigen and teichoic acid</fullName>
    </submittedName>
</protein>
<evidence type="ECO:0000256" key="4">
    <source>
        <dbReference type="ARBA" id="ARBA00022989"/>
    </source>
</evidence>
<keyword evidence="2" id="KW-1003">Cell membrane</keyword>
<feature type="transmembrane region" description="Helical" evidence="6">
    <location>
        <begin position="158"/>
        <end position="175"/>
    </location>
</feature>
<keyword evidence="3 6" id="KW-0812">Transmembrane</keyword>
<dbReference type="RefSeq" id="WP_093088982.1">
    <property type="nucleotide sequence ID" value="NZ_FNBE01000018.1"/>
</dbReference>
<feature type="transmembrane region" description="Helical" evidence="6">
    <location>
        <begin position="323"/>
        <end position="344"/>
    </location>
</feature>
<evidence type="ECO:0000256" key="5">
    <source>
        <dbReference type="ARBA" id="ARBA00023136"/>
    </source>
</evidence>
<feature type="transmembrane region" description="Helical" evidence="6">
    <location>
        <begin position="380"/>
        <end position="401"/>
    </location>
</feature>
<dbReference type="InterPro" id="IPR050833">
    <property type="entry name" value="Poly_Biosynth_Transport"/>
</dbReference>
<feature type="transmembrane region" description="Helical" evidence="6">
    <location>
        <begin position="248"/>
        <end position="268"/>
    </location>
</feature>
<feature type="transmembrane region" description="Helical" evidence="6">
    <location>
        <begin position="87"/>
        <end position="111"/>
    </location>
</feature>
<feature type="transmembrane region" description="Helical" evidence="6">
    <location>
        <begin position="356"/>
        <end position="374"/>
    </location>
</feature>
<dbReference type="GO" id="GO:0005886">
    <property type="term" value="C:plasma membrane"/>
    <property type="evidence" value="ECO:0007669"/>
    <property type="project" value="UniProtKB-SubCell"/>
</dbReference>
<keyword evidence="4 6" id="KW-1133">Transmembrane helix</keyword>
<dbReference type="STRING" id="366584.SAMN05216377_11883"/>
<feature type="transmembrane region" description="Helical" evidence="6">
    <location>
        <begin position="288"/>
        <end position="311"/>
    </location>
</feature>
<dbReference type="Proteomes" id="UP000198967">
    <property type="component" value="Unassembled WGS sequence"/>
</dbReference>
<dbReference type="EMBL" id="FNBE01000018">
    <property type="protein sequence ID" value="SDH05806.1"/>
    <property type="molecule type" value="Genomic_DNA"/>
</dbReference>
<dbReference type="PANTHER" id="PTHR30250">
    <property type="entry name" value="PST FAMILY PREDICTED COLANIC ACID TRANSPORTER"/>
    <property type="match status" value="1"/>
</dbReference>
<dbReference type="InterPro" id="IPR002797">
    <property type="entry name" value="Polysacc_synth"/>
</dbReference>
<dbReference type="Pfam" id="PF01943">
    <property type="entry name" value="Polysacc_synt"/>
    <property type="match status" value="1"/>
</dbReference>
<evidence type="ECO:0000256" key="6">
    <source>
        <dbReference type="SAM" id="Phobius"/>
    </source>
</evidence>
<feature type="transmembrane region" description="Helical" evidence="6">
    <location>
        <begin position="117"/>
        <end position="137"/>
    </location>
</feature>
<name>A0A1G7ZBA1_PSEOR</name>
<sequence length="430" mass="44319">MRFGRGNAPTTGSNIAQTVLGNGAAPVAAIVSAPILAAALGADGRGEVAASTAPVLLVLGIAAVGLPEAATYFIATRLGTSGKVLRFGSALAVASSTLVALLMVGLTPLMAAGDDDLKLLIVICLPAAIPGLVLGIVRGAAAGLSMWRVINLEKLLNATVRVAGLLILLSVGALTPMSASLLIAYGPAVAGIVYIRTWRSPDASQGDAFQVSTFMQFGLRVWLGSVAGVLLARLDQVLLIPLSNSMQLGFYAVAVNISDVPILISSAARDVMLSSDASARSDERLAMACRVTTLATLAVAGPLGISCPYWIPWLLGREFTPAILPTIVLLLGAVLGGPGSVVGASLTARGTPELRSYSLALALTVNIGILLIFVPSYGATAAAAATAAGLFVFTILNVVFLRKRYAVPVSLLCNFQRKDLRVITQLIRRR</sequence>
<keyword evidence="5 6" id="KW-0472">Membrane</keyword>
<comment type="subcellular location">
    <subcellularLocation>
        <location evidence="1">Cell membrane</location>
        <topology evidence="1">Multi-pass membrane protein</topology>
    </subcellularLocation>
</comment>
<evidence type="ECO:0000313" key="7">
    <source>
        <dbReference type="EMBL" id="SDH05806.1"/>
    </source>
</evidence>
<proteinExistence type="predicted"/>
<gene>
    <name evidence="7" type="ORF">SAMN05216377_11883</name>
</gene>
<accession>A0A1G7ZBA1</accession>
<dbReference type="PANTHER" id="PTHR30250:SF11">
    <property type="entry name" value="O-ANTIGEN TRANSPORTER-RELATED"/>
    <property type="match status" value="1"/>
</dbReference>
<organism evidence="7 8">
    <name type="scientific">Pseudonocardia oroxyli</name>
    <dbReference type="NCBI Taxonomy" id="366584"/>
    <lineage>
        <taxon>Bacteria</taxon>
        <taxon>Bacillati</taxon>
        <taxon>Actinomycetota</taxon>
        <taxon>Actinomycetes</taxon>
        <taxon>Pseudonocardiales</taxon>
        <taxon>Pseudonocardiaceae</taxon>
        <taxon>Pseudonocardia</taxon>
    </lineage>
</organism>
<evidence type="ECO:0000256" key="2">
    <source>
        <dbReference type="ARBA" id="ARBA00022475"/>
    </source>
</evidence>
<evidence type="ECO:0000256" key="3">
    <source>
        <dbReference type="ARBA" id="ARBA00022692"/>
    </source>
</evidence>
<dbReference type="OrthoDB" id="3320002at2"/>
<reference evidence="7 8" key="1">
    <citation type="submission" date="2016-10" db="EMBL/GenBank/DDBJ databases">
        <authorList>
            <person name="de Groot N.N."/>
        </authorList>
    </citation>
    <scope>NUCLEOTIDE SEQUENCE [LARGE SCALE GENOMIC DNA]</scope>
    <source>
        <strain evidence="7 8">CGMCC 4.3143</strain>
    </source>
</reference>
<dbReference type="AlphaFoldDB" id="A0A1G7ZBA1"/>
<evidence type="ECO:0000313" key="8">
    <source>
        <dbReference type="Proteomes" id="UP000198967"/>
    </source>
</evidence>
<feature type="transmembrane region" description="Helical" evidence="6">
    <location>
        <begin position="20"/>
        <end position="42"/>
    </location>
</feature>
<evidence type="ECO:0000256" key="1">
    <source>
        <dbReference type="ARBA" id="ARBA00004651"/>
    </source>
</evidence>